<comment type="caution">
    <text evidence="14">The sequence shown here is derived from an EMBL/GenBank/DDBJ whole genome shotgun (WGS) entry which is preliminary data.</text>
</comment>
<dbReference type="PIRSF" id="PIRSF000804">
    <property type="entry name" value="DNA_pol_III_b"/>
    <property type="match status" value="1"/>
</dbReference>
<dbReference type="GO" id="GO:0008408">
    <property type="term" value="F:3'-5' exonuclease activity"/>
    <property type="evidence" value="ECO:0007669"/>
    <property type="project" value="InterPro"/>
</dbReference>
<evidence type="ECO:0000313" key="14">
    <source>
        <dbReference type="EMBL" id="RZO21392.1"/>
    </source>
</evidence>
<dbReference type="SMART" id="SM00480">
    <property type="entry name" value="POL3Bc"/>
    <property type="match status" value="1"/>
</dbReference>
<keyword evidence="6 10" id="KW-0548">Nucleotidyltransferase</keyword>
<comment type="function">
    <text evidence="10">Confers DNA tethering and processivity to DNA polymerases and other proteins. Acts as a clamp, forming a ring around DNA (a reaction catalyzed by the clamp-loading complex) which diffuses in an ATP-independent manner freely and bidirectionally along dsDNA. Initially characterized for its ability to contact the catalytic subunit of DNA polymerase III (Pol III), a complex, multichain enzyme responsible for most of the replicative synthesis in bacteria; Pol III exhibits 3'-5' exonuclease proofreading activity. The beta chain is required for initiation of replication as well as for processivity of DNA replication.</text>
</comment>
<reference evidence="14 15" key="1">
    <citation type="submission" date="2019-02" db="EMBL/GenBank/DDBJ databases">
        <title>Prokaryotic population dynamics and viral predation in marine succession experiment using metagenomics: the confinement effect.</title>
        <authorList>
            <person name="Haro-Moreno J.M."/>
            <person name="Rodriguez-Valera F."/>
            <person name="Lopez-Perez M."/>
        </authorList>
    </citation>
    <scope>NUCLEOTIDE SEQUENCE [LARGE SCALE GENOMIC DNA]</scope>
    <source>
        <strain evidence="14">MED-G163</strain>
    </source>
</reference>
<comment type="similarity">
    <text evidence="2 10">Belongs to the beta sliding clamp family.</text>
</comment>
<accession>A0A520MJK4</accession>
<evidence type="ECO:0000259" key="11">
    <source>
        <dbReference type="Pfam" id="PF00712"/>
    </source>
</evidence>
<evidence type="ECO:0000259" key="12">
    <source>
        <dbReference type="Pfam" id="PF02767"/>
    </source>
</evidence>
<dbReference type="CDD" id="cd00140">
    <property type="entry name" value="beta_clamp"/>
    <property type="match status" value="1"/>
</dbReference>
<dbReference type="Gene3D" id="3.70.10.10">
    <property type="match status" value="1"/>
</dbReference>
<dbReference type="AlphaFoldDB" id="A0A520MJK4"/>
<dbReference type="InterPro" id="IPR022635">
    <property type="entry name" value="DNA_polIII_beta_C"/>
</dbReference>
<feature type="domain" description="DNA polymerase III beta sliding clamp C-terminal" evidence="13">
    <location>
        <begin position="247"/>
        <end position="365"/>
    </location>
</feature>
<keyword evidence="5 10" id="KW-0808">Transferase</keyword>
<evidence type="ECO:0000256" key="4">
    <source>
        <dbReference type="ARBA" id="ARBA00022490"/>
    </source>
</evidence>
<dbReference type="InterPro" id="IPR001001">
    <property type="entry name" value="DNA_polIII_beta"/>
</dbReference>
<dbReference type="GO" id="GO:0006271">
    <property type="term" value="P:DNA strand elongation involved in DNA replication"/>
    <property type="evidence" value="ECO:0007669"/>
    <property type="project" value="TreeGrafter"/>
</dbReference>
<evidence type="ECO:0000256" key="1">
    <source>
        <dbReference type="ARBA" id="ARBA00004496"/>
    </source>
</evidence>
<dbReference type="PANTHER" id="PTHR30478:SF0">
    <property type="entry name" value="BETA SLIDING CLAMP"/>
    <property type="match status" value="1"/>
</dbReference>
<proteinExistence type="inferred from homology"/>
<dbReference type="GO" id="GO:0003677">
    <property type="term" value="F:DNA binding"/>
    <property type="evidence" value="ECO:0007669"/>
    <property type="project" value="UniProtKB-UniRule"/>
</dbReference>
<keyword evidence="9" id="KW-0238">DNA-binding</keyword>
<dbReference type="Pfam" id="PF02767">
    <property type="entry name" value="DNA_pol3_beta_2"/>
    <property type="match status" value="1"/>
</dbReference>
<evidence type="ECO:0000256" key="7">
    <source>
        <dbReference type="ARBA" id="ARBA00022705"/>
    </source>
</evidence>
<evidence type="ECO:0000256" key="9">
    <source>
        <dbReference type="ARBA" id="ARBA00023125"/>
    </source>
</evidence>
<evidence type="ECO:0000256" key="2">
    <source>
        <dbReference type="ARBA" id="ARBA00010752"/>
    </source>
</evidence>
<feature type="domain" description="DNA polymerase III beta sliding clamp central" evidence="12">
    <location>
        <begin position="130"/>
        <end position="244"/>
    </location>
</feature>
<dbReference type="PANTHER" id="PTHR30478">
    <property type="entry name" value="DNA POLYMERASE III SUBUNIT BETA"/>
    <property type="match status" value="1"/>
</dbReference>
<keyword evidence="4 10" id="KW-0963">Cytoplasm</keyword>
<dbReference type="InterPro" id="IPR046938">
    <property type="entry name" value="DNA_clamp_sf"/>
</dbReference>
<evidence type="ECO:0000259" key="13">
    <source>
        <dbReference type="Pfam" id="PF02768"/>
    </source>
</evidence>
<dbReference type="GO" id="GO:0005737">
    <property type="term" value="C:cytoplasm"/>
    <property type="evidence" value="ECO:0007669"/>
    <property type="project" value="UniProtKB-SubCell"/>
</dbReference>
<sequence>MDFYISKEEVVKSLNSTLGVVEKRQTLPILANVLFEVDESSLRLTATDLESEISTISTISNFKSGGKITAPAKKLSELCRLFSDSSEIHFFLDGDNLRIETDSGKYNLATLPSEDFPVFEKEKNSNTINITAQNLKSLISKTSFAMGNQDWRHYLNGLYITVEDTSITSVATDAHRLAMSTLGINEAAPEIITGIVPRKSINEIGKLVGDSSENILLQIGSSSINVDISGTTFSSKLIEGKFPDYQQVIPSGDSSTLTINKKSLSESLSRVSVLSSEKFRGVRIITSENSINISANNPEKEQAEESVDCSYKGEPMDIAFNVNYLQEILSSIDETNVDIHFFGSDKSCLITNPGSDSYKYVVMPLLI</sequence>
<keyword evidence="7 10" id="KW-0235">DNA replication</keyword>
<dbReference type="Proteomes" id="UP000315782">
    <property type="component" value="Unassembled WGS sequence"/>
</dbReference>
<dbReference type="GO" id="GO:0003887">
    <property type="term" value="F:DNA-directed DNA polymerase activity"/>
    <property type="evidence" value="ECO:0007669"/>
    <property type="project" value="UniProtKB-UniRule"/>
</dbReference>
<dbReference type="EMBL" id="SHBI01000005">
    <property type="protein sequence ID" value="RZO21392.1"/>
    <property type="molecule type" value="Genomic_DNA"/>
</dbReference>
<gene>
    <name evidence="14" type="ORF">EVA96_01660</name>
</gene>
<organism evidence="14 15">
    <name type="scientific">SAR86 cluster bacterium</name>
    <dbReference type="NCBI Taxonomy" id="2030880"/>
    <lineage>
        <taxon>Bacteria</taxon>
        <taxon>Pseudomonadati</taxon>
        <taxon>Pseudomonadota</taxon>
        <taxon>Gammaproteobacteria</taxon>
        <taxon>SAR86 cluster</taxon>
    </lineage>
</organism>
<dbReference type="InterPro" id="IPR022634">
    <property type="entry name" value="DNA_polIII_beta_N"/>
</dbReference>
<dbReference type="GO" id="GO:0009360">
    <property type="term" value="C:DNA polymerase III complex"/>
    <property type="evidence" value="ECO:0007669"/>
    <property type="project" value="InterPro"/>
</dbReference>
<dbReference type="Gene3D" id="3.10.150.10">
    <property type="entry name" value="DNA Polymerase III, subunit A, domain 2"/>
    <property type="match status" value="1"/>
</dbReference>
<protein>
    <recommendedName>
        <fullName evidence="3 10">Beta sliding clamp</fullName>
    </recommendedName>
</protein>
<evidence type="ECO:0000256" key="6">
    <source>
        <dbReference type="ARBA" id="ARBA00022695"/>
    </source>
</evidence>
<evidence type="ECO:0000256" key="5">
    <source>
        <dbReference type="ARBA" id="ARBA00022679"/>
    </source>
</evidence>
<feature type="domain" description="DNA polymerase III beta sliding clamp N-terminal" evidence="11">
    <location>
        <begin position="1"/>
        <end position="118"/>
    </location>
</feature>
<dbReference type="Pfam" id="PF02768">
    <property type="entry name" value="DNA_pol3_beta_3"/>
    <property type="match status" value="1"/>
</dbReference>
<dbReference type="NCBIfam" id="TIGR00663">
    <property type="entry name" value="dnan"/>
    <property type="match status" value="1"/>
</dbReference>
<name>A0A520MJK4_9GAMM</name>
<dbReference type="Pfam" id="PF00712">
    <property type="entry name" value="DNA_pol3_beta"/>
    <property type="match status" value="1"/>
</dbReference>
<dbReference type="SUPFAM" id="SSF55979">
    <property type="entry name" value="DNA clamp"/>
    <property type="match status" value="3"/>
</dbReference>
<dbReference type="InterPro" id="IPR022637">
    <property type="entry name" value="DNA_polIII_beta_cen"/>
</dbReference>
<keyword evidence="8 10" id="KW-0239">DNA-directed DNA polymerase</keyword>
<evidence type="ECO:0000256" key="8">
    <source>
        <dbReference type="ARBA" id="ARBA00022932"/>
    </source>
</evidence>
<comment type="subunit">
    <text evidence="10">Forms a ring-shaped head-to-tail homodimer around DNA.</text>
</comment>
<evidence type="ECO:0000313" key="15">
    <source>
        <dbReference type="Proteomes" id="UP000315782"/>
    </source>
</evidence>
<evidence type="ECO:0000256" key="3">
    <source>
        <dbReference type="ARBA" id="ARBA00021035"/>
    </source>
</evidence>
<evidence type="ECO:0000256" key="10">
    <source>
        <dbReference type="PIRNR" id="PIRNR000804"/>
    </source>
</evidence>
<comment type="subcellular location">
    <subcellularLocation>
        <location evidence="1 10">Cytoplasm</location>
    </subcellularLocation>
</comment>